<organism evidence="2 3">
    <name type="scientific">Volvox africanus</name>
    <dbReference type="NCBI Taxonomy" id="51714"/>
    <lineage>
        <taxon>Eukaryota</taxon>
        <taxon>Viridiplantae</taxon>
        <taxon>Chlorophyta</taxon>
        <taxon>core chlorophytes</taxon>
        <taxon>Chlorophyceae</taxon>
        <taxon>CS clade</taxon>
        <taxon>Chlamydomonadales</taxon>
        <taxon>Volvocaceae</taxon>
        <taxon>Volvox</taxon>
    </lineage>
</organism>
<accession>A0ABQ5SCT9</accession>
<gene>
    <name evidence="2" type="ORF">VaNZ11_011661</name>
</gene>
<feature type="compositionally biased region" description="Polar residues" evidence="1">
    <location>
        <begin position="60"/>
        <end position="76"/>
    </location>
</feature>
<dbReference type="EMBL" id="BSDZ01000078">
    <property type="protein sequence ID" value="GLI67466.1"/>
    <property type="molecule type" value="Genomic_DNA"/>
</dbReference>
<evidence type="ECO:0000256" key="1">
    <source>
        <dbReference type="SAM" id="MobiDB-lite"/>
    </source>
</evidence>
<feature type="compositionally biased region" description="Low complexity" evidence="1">
    <location>
        <begin position="211"/>
        <end position="223"/>
    </location>
</feature>
<feature type="region of interest" description="Disordered" evidence="1">
    <location>
        <begin position="191"/>
        <end position="223"/>
    </location>
</feature>
<feature type="compositionally biased region" description="Low complexity" evidence="1">
    <location>
        <begin position="91"/>
        <end position="102"/>
    </location>
</feature>
<protein>
    <submittedName>
        <fullName evidence="2">Uncharacterized protein</fullName>
    </submittedName>
</protein>
<feature type="compositionally biased region" description="Polar residues" evidence="1">
    <location>
        <begin position="1"/>
        <end position="12"/>
    </location>
</feature>
<sequence>MSDFQILTSSGEGRQPSVRQAPEQSMEIDNFGPHRNQQRQGAMPITNDDGYMKTDHVVFDSQQDTSSRALVQSSLTPLPEVPPDGYQPIDSSRTSPSESLPSHRFSIGSGPLSRGLNAVLPAVSANRAGYSCSNPSNDDVQFGQPTATPPRPTAFAAKAGIPTTATNLHDLRQQWLLTTPVGRPEALLPLRNTGPPPPPPHHLGVSGGVSGATSQPPAAPSAPLSLGNLYSPVAFEQTESPPPAAALLSLFSTEGHQSAVSAVDCCPGVRQSDPLVRGLRHLSLP</sequence>
<evidence type="ECO:0000313" key="2">
    <source>
        <dbReference type="EMBL" id="GLI67466.1"/>
    </source>
</evidence>
<comment type="caution">
    <text evidence="2">The sequence shown here is derived from an EMBL/GenBank/DDBJ whole genome shotgun (WGS) entry which is preliminary data.</text>
</comment>
<keyword evidence="3" id="KW-1185">Reference proteome</keyword>
<feature type="region of interest" description="Disordered" evidence="1">
    <location>
        <begin position="1"/>
        <end position="112"/>
    </location>
</feature>
<evidence type="ECO:0000313" key="3">
    <source>
        <dbReference type="Proteomes" id="UP001165090"/>
    </source>
</evidence>
<dbReference type="Proteomes" id="UP001165090">
    <property type="component" value="Unassembled WGS sequence"/>
</dbReference>
<feature type="non-terminal residue" evidence="2">
    <location>
        <position position="285"/>
    </location>
</feature>
<name>A0ABQ5SCT9_9CHLO</name>
<proteinExistence type="predicted"/>
<reference evidence="2 3" key="1">
    <citation type="journal article" date="2023" name="IScience">
        <title>Expanded male sex-determining region conserved during the evolution of homothallism in the green alga Volvox.</title>
        <authorList>
            <person name="Yamamoto K."/>
            <person name="Matsuzaki R."/>
            <person name="Mahakham W."/>
            <person name="Heman W."/>
            <person name="Sekimoto H."/>
            <person name="Kawachi M."/>
            <person name="Minakuchi Y."/>
            <person name="Toyoda A."/>
            <person name="Nozaki H."/>
        </authorList>
    </citation>
    <scope>NUCLEOTIDE SEQUENCE [LARGE SCALE GENOMIC DNA]</scope>
    <source>
        <strain evidence="2 3">NIES-4468</strain>
    </source>
</reference>